<dbReference type="GO" id="GO:0009246">
    <property type="term" value="P:enterobacterial common antigen biosynthetic process"/>
    <property type="evidence" value="ECO:0007669"/>
    <property type="project" value="InterPro"/>
</dbReference>
<proteinExistence type="predicted"/>
<dbReference type="eggNOG" id="COG2244">
    <property type="taxonomic scope" value="Bacteria"/>
</dbReference>
<evidence type="ECO:0000256" key="1">
    <source>
        <dbReference type="ARBA" id="ARBA00004651"/>
    </source>
</evidence>
<feature type="transmembrane region" description="Helical" evidence="6">
    <location>
        <begin position="401"/>
        <end position="419"/>
    </location>
</feature>
<sequence>MSSFKKITSSQLFKVSSLNSISVLIKIGIGLITSKILAVFLGPSGMALIGNLRNFLTTVECISTLGFQNGIVKYITENGKKNIQFKKIFSTLFFSLLTVTLAISSALFIFSNYWNQVVFGDNLDYSHVFKVLAIALPLYASSIYLLAIINGLGLFKTVIYINISGNIIGFFVSLLFIWKWSILGALLAIIITPSLLFFITLYYINKEVSIKNAIKLSLFDFKIIKELLHYFLMTLVSGILGPIVFLAIRNQAITIVGLKEAGFWEAMTRISTYYLLFINTLLTIYYYPKLILAKTTEETKLIFWSYYKNVLPLFALGLFIIYLFRSLMIRILFTPDFEPVGDLFIWQLVGDFLKATSWILGLQFFAKKMTKAFIATEILSLTILYISSVYFIGIFKIEGVIIAHAFTYGIYLLVLVIYFRKCLL</sequence>
<keyword evidence="4 6" id="KW-1133">Transmembrane helix</keyword>
<dbReference type="RefSeq" id="WP_011963976.1">
    <property type="nucleotide sequence ID" value="NC_009613.3"/>
</dbReference>
<evidence type="ECO:0000256" key="2">
    <source>
        <dbReference type="ARBA" id="ARBA00022475"/>
    </source>
</evidence>
<feature type="transmembrane region" description="Helical" evidence="6">
    <location>
        <begin position="345"/>
        <end position="366"/>
    </location>
</feature>
<evidence type="ECO:0000256" key="4">
    <source>
        <dbReference type="ARBA" id="ARBA00022989"/>
    </source>
</evidence>
<protein>
    <submittedName>
        <fullName evidence="7">Lipopolysaccharide biosynthesis protein WzxE</fullName>
    </submittedName>
</protein>
<keyword evidence="5 6" id="KW-0472">Membrane</keyword>
<evidence type="ECO:0000256" key="3">
    <source>
        <dbReference type="ARBA" id="ARBA00022692"/>
    </source>
</evidence>
<reference evidence="7 8" key="1">
    <citation type="journal article" date="2007" name="Nat. Biotechnol.">
        <title>Complete genome sequence of the fish pathogen Flavobacterium psychrophilum.</title>
        <authorList>
            <person name="Duchaud E."/>
            <person name="Boussaha M."/>
            <person name="Loux V."/>
            <person name="Bernardet J.F."/>
            <person name="Michel C."/>
            <person name="Kerouault B."/>
            <person name="Mondot S."/>
            <person name="Nicolas P."/>
            <person name="Bossy R."/>
            <person name="Caron C."/>
            <person name="Bessieres P."/>
            <person name="Gibrat J.F."/>
            <person name="Claverol S."/>
            <person name="Dumetz F."/>
            <person name="Le Henaff M."/>
            <person name="Benmansour A."/>
        </authorList>
    </citation>
    <scope>NUCLEOTIDE SEQUENCE [LARGE SCALE GENOMIC DNA]</scope>
    <source>
        <strain evidence="8">ATCC 49511 / DSM 21280 / CIP 103535 / JIP02/86</strain>
    </source>
</reference>
<dbReference type="PANTHER" id="PTHR30250:SF30">
    <property type="entry name" value="LIPID III FLIPPASE"/>
    <property type="match status" value="1"/>
</dbReference>
<evidence type="ECO:0000313" key="7">
    <source>
        <dbReference type="EMBL" id="CAL43937.1"/>
    </source>
</evidence>
<accession>A6H0R3</accession>
<keyword evidence="2" id="KW-1003">Cell membrane</keyword>
<dbReference type="CDD" id="cd13125">
    <property type="entry name" value="MATE_like_10"/>
    <property type="match status" value="1"/>
</dbReference>
<dbReference type="Pfam" id="PF01943">
    <property type="entry name" value="Polysacc_synt"/>
    <property type="match status" value="1"/>
</dbReference>
<evidence type="ECO:0000256" key="6">
    <source>
        <dbReference type="SAM" id="Phobius"/>
    </source>
</evidence>
<comment type="subcellular location">
    <subcellularLocation>
        <location evidence="1">Cell membrane</location>
        <topology evidence="1">Multi-pass membrane protein</topology>
    </subcellularLocation>
</comment>
<evidence type="ECO:0000256" key="5">
    <source>
        <dbReference type="ARBA" id="ARBA00023136"/>
    </source>
</evidence>
<dbReference type="GeneID" id="66551945"/>
<dbReference type="OrthoDB" id="9769862at2"/>
<dbReference type="PATRIC" id="fig|402612.5.peg.1897"/>
<feature type="transmembrane region" description="Helical" evidence="6">
    <location>
        <begin position="227"/>
        <end position="248"/>
    </location>
</feature>
<dbReference type="Proteomes" id="UP000006394">
    <property type="component" value="Chromosome"/>
</dbReference>
<keyword evidence="3 6" id="KW-0812">Transmembrane</keyword>
<feature type="transmembrane region" description="Helical" evidence="6">
    <location>
        <begin position="21"/>
        <end position="43"/>
    </location>
</feature>
<dbReference type="KEGG" id="fps:FP1871"/>
<dbReference type="InterPro" id="IPR044550">
    <property type="entry name" value="WzxE"/>
</dbReference>
<dbReference type="GO" id="GO:0005886">
    <property type="term" value="C:plasma membrane"/>
    <property type="evidence" value="ECO:0007669"/>
    <property type="project" value="UniProtKB-SubCell"/>
</dbReference>
<dbReference type="AlphaFoldDB" id="A6H0R3"/>
<feature type="transmembrane region" description="Helical" evidence="6">
    <location>
        <begin position="378"/>
        <end position="395"/>
    </location>
</feature>
<organism evidence="7 8">
    <name type="scientific">Flavobacterium psychrophilum (strain ATCC 49511 / DSM 21280 / CIP 103535 / JIP02/86)</name>
    <dbReference type="NCBI Taxonomy" id="402612"/>
    <lineage>
        <taxon>Bacteria</taxon>
        <taxon>Pseudomonadati</taxon>
        <taxon>Bacteroidota</taxon>
        <taxon>Flavobacteriia</taxon>
        <taxon>Flavobacteriales</taxon>
        <taxon>Flavobacteriaceae</taxon>
        <taxon>Flavobacterium</taxon>
    </lineage>
</organism>
<gene>
    <name evidence="7" type="primary">wzxE</name>
    <name evidence="7" type="ordered locus">FP1871</name>
</gene>
<dbReference type="STRING" id="402612.FP1871"/>
<feature type="transmembrane region" description="Helical" evidence="6">
    <location>
        <begin position="184"/>
        <end position="204"/>
    </location>
</feature>
<dbReference type="InterPro" id="IPR002797">
    <property type="entry name" value="Polysacc_synth"/>
</dbReference>
<name>A6H0R3_FLAPJ</name>
<feature type="transmembrane region" description="Helical" evidence="6">
    <location>
        <begin position="268"/>
        <end position="288"/>
    </location>
</feature>
<feature type="transmembrane region" description="Helical" evidence="6">
    <location>
        <begin position="309"/>
        <end position="333"/>
    </location>
</feature>
<dbReference type="EnsemblBacteria" id="CAL43937">
    <property type="protein sequence ID" value="CAL43937"/>
    <property type="gene ID" value="FP1871"/>
</dbReference>
<feature type="transmembrane region" description="Helical" evidence="6">
    <location>
        <begin position="88"/>
        <end position="111"/>
    </location>
</feature>
<dbReference type="PANTHER" id="PTHR30250">
    <property type="entry name" value="PST FAMILY PREDICTED COLANIC ACID TRANSPORTER"/>
    <property type="match status" value="1"/>
</dbReference>
<keyword evidence="8" id="KW-1185">Reference proteome</keyword>
<evidence type="ECO:0000313" key="8">
    <source>
        <dbReference type="Proteomes" id="UP000006394"/>
    </source>
</evidence>
<dbReference type="EMBL" id="AM398681">
    <property type="protein sequence ID" value="CAL43937.1"/>
    <property type="molecule type" value="Genomic_DNA"/>
</dbReference>
<dbReference type="InterPro" id="IPR050833">
    <property type="entry name" value="Poly_Biosynth_Transport"/>
</dbReference>
<feature type="transmembrane region" description="Helical" evidence="6">
    <location>
        <begin position="159"/>
        <end position="178"/>
    </location>
</feature>
<dbReference type="HOGENOM" id="CLU_042154_0_0_10"/>
<feature type="transmembrane region" description="Helical" evidence="6">
    <location>
        <begin position="131"/>
        <end position="152"/>
    </location>
</feature>